<dbReference type="InterPro" id="IPR005186">
    <property type="entry name" value="FlaG"/>
</dbReference>
<feature type="region of interest" description="Disordered" evidence="1">
    <location>
        <begin position="14"/>
        <end position="48"/>
    </location>
</feature>
<dbReference type="AlphaFoldDB" id="A0A2R4CES7"/>
<reference evidence="2 3" key="1">
    <citation type="submission" date="2018-03" db="EMBL/GenBank/DDBJ databases">
        <title>Massilia armeniaca sp. nov., isolated from desert soil.</title>
        <authorList>
            <person name="Huang H."/>
            <person name="Ren M."/>
        </authorList>
    </citation>
    <scope>NUCLEOTIDE SEQUENCE [LARGE SCALE GENOMIC DNA]</scope>
    <source>
        <strain evidence="2 3">ZMN-3</strain>
    </source>
</reference>
<dbReference type="SUPFAM" id="SSF160214">
    <property type="entry name" value="FlaG-like"/>
    <property type="match status" value="1"/>
</dbReference>
<sequence length="125" mass="12942">MTIDSLGSLASVRGNFAASDNGPATAPATGTRAPATPTATANPVTAKDAPASMDELQDAVGKLNASIPASSQGLEFSIDEDSKRTVVKLVDLATKEVVRQYPSEEALRISKSLDGFKGMLVRHAV</sequence>
<keyword evidence="2" id="KW-0969">Cilium</keyword>
<dbReference type="KEGG" id="masz:C9I28_22675"/>
<keyword evidence="3" id="KW-1185">Reference proteome</keyword>
<dbReference type="Pfam" id="PF03646">
    <property type="entry name" value="FlaG"/>
    <property type="match status" value="1"/>
</dbReference>
<keyword evidence="2" id="KW-0282">Flagellum</keyword>
<proteinExistence type="predicted"/>
<dbReference type="PANTHER" id="PTHR37166:SF1">
    <property type="entry name" value="PROTEIN FLAG"/>
    <property type="match status" value="1"/>
</dbReference>
<gene>
    <name evidence="2" type="ORF">C9I28_22675</name>
</gene>
<dbReference type="PANTHER" id="PTHR37166">
    <property type="entry name" value="PROTEIN FLAG"/>
    <property type="match status" value="1"/>
</dbReference>
<dbReference type="InterPro" id="IPR035924">
    <property type="entry name" value="FlaG-like_sf"/>
</dbReference>
<protein>
    <submittedName>
        <fullName evidence="2">Flagellar biosynthesis protein FlaG</fullName>
    </submittedName>
</protein>
<dbReference type="Proteomes" id="UP000240505">
    <property type="component" value="Chromosome"/>
</dbReference>
<keyword evidence="2" id="KW-0966">Cell projection</keyword>
<evidence type="ECO:0000256" key="1">
    <source>
        <dbReference type="SAM" id="MobiDB-lite"/>
    </source>
</evidence>
<evidence type="ECO:0000313" key="3">
    <source>
        <dbReference type="Proteomes" id="UP000240505"/>
    </source>
</evidence>
<dbReference type="Gene3D" id="3.30.160.170">
    <property type="entry name" value="FlaG-like"/>
    <property type="match status" value="1"/>
</dbReference>
<dbReference type="RefSeq" id="WP_107143466.1">
    <property type="nucleotide sequence ID" value="NZ_CP028324.1"/>
</dbReference>
<dbReference type="OrthoDB" id="8565152at2"/>
<name>A0A2R4CES7_9BURK</name>
<feature type="compositionally biased region" description="Low complexity" evidence="1">
    <location>
        <begin position="23"/>
        <end position="46"/>
    </location>
</feature>
<evidence type="ECO:0000313" key="2">
    <source>
        <dbReference type="EMBL" id="AVR98129.1"/>
    </source>
</evidence>
<organism evidence="2 3">
    <name type="scientific">Pseudoduganella armeniaca</name>
    <dbReference type="NCBI Taxonomy" id="2072590"/>
    <lineage>
        <taxon>Bacteria</taxon>
        <taxon>Pseudomonadati</taxon>
        <taxon>Pseudomonadota</taxon>
        <taxon>Betaproteobacteria</taxon>
        <taxon>Burkholderiales</taxon>
        <taxon>Oxalobacteraceae</taxon>
        <taxon>Telluria group</taxon>
        <taxon>Pseudoduganella</taxon>
    </lineage>
</organism>
<dbReference type="EMBL" id="CP028324">
    <property type="protein sequence ID" value="AVR98129.1"/>
    <property type="molecule type" value="Genomic_DNA"/>
</dbReference>
<accession>A0A2R4CES7</accession>